<evidence type="ECO:0000259" key="1">
    <source>
        <dbReference type="Pfam" id="PF03184"/>
    </source>
</evidence>
<dbReference type="EMBL" id="NCKW01001396">
    <property type="protein sequence ID" value="POM79526.1"/>
    <property type="molecule type" value="Genomic_DNA"/>
</dbReference>
<protein>
    <recommendedName>
        <fullName evidence="1">DDE-1 domain-containing protein</fullName>
    </recommendedName>
</protein>
<dbReference type="PANTHER" id="PTHR19303">
    <property type="entry name" value="TRANSPOSON"/>
    <property type="match status" value="1"/>
</dbReference>
<feature type="domain" description="DDE-1" evidence="1">
    <location>
        <begin position="135"/>
        <end position="241"/>
    </location>
</feature>
<gene>
    <name evidence="2" type="ORF">PHPALM_2783</name>
</gene>
<dbReference type="GO" id="GO:0003677">
    <property type="term" value="F:DNA binding"/>
    <property type="evidence" value="ECO:0007669"/>
    <property type="project" value="TreeGrafter"/>
</dbReference>
<dbReference type="PANTHER" id="PTHR19303:SF57">
    <property type="entry name" value="HTH CENPB-TYPE DOMAIN-CONTAINING PROTEIN"/>
    <property type="match status" value="1"/>
</dbReference>
<accession>A0A2P4YP21</accession>
<sequence>MRRKKSRCVTVKCITLIIAKFDPAFPLARRFGALRAWVTRILKRNRLTVRRITHRGTKRREDLQEVADAFASAVNTAVELEGVLSKLSSYTEKYSSLFNMDQTGVCINSPGRLTVDYVGAKNIDVVQGTAINGSRCTVFLCASATGEKLPPFIVFTGVPGGPVSKEVEAATFGDPSCAHTVQRKAWTDHDTMQKWINEVHKMASVRNELQNHCHTQVEYFPPGITRLSKPMDVSVMHSFKAAIEFSDVRLRVGGCILSIMSFDGSAKTEKNGCRRLYIEYHVDHPFPKTASDRRAMLSLMVAKAWAEITPATIISGFRKAHLIPIGPRNEQDVFSTFQLEAAENTIVSA</sequence>
<dbReference type="Pfam" id="PF03184">
    <property type="entry name" value="DDE_1"/>
    <property type="match status" value="1"/>
</dbReference>
<organism evidence="2 3">
    <name type="scientific">Phytophthora palmivora</name>
    <dbReference type="NCBI Taxonomy" id="4796"/>
    <lineage>
        <taxon>Eukaryota</taxon>
        <taxon>Sar</taxon>
        <taxon>Stramenopiles</taxon>
        <taxon>Oomycota</taxon>
        <taxon>Peronosporomycetes</taxon>
        <taxon>Peronosporales</taxon>
        <taxon>Peronosporaceae</taxon>
        <taxon>Phytophthora</taxon>
    </lineage>
</organism>
<dbReference type="Proteomes" id="UP000237271">
    <property type="component" value="Unassembled WGS sequence"/>
</dbReference>
<evidence type="ECO:0000313" key="3">
    <source>
        <dbReference type="Proteomes" id="UP000237271"/>
    </source>
</evidence>
<feature type="non-terminal residue" evidence="2">
    <location>
        <position position="349"/>
    </location>
</feature>
<name>A0A2P4YP21_9STRA</name>
<proteinExistence type="predicted"/>
<dbReference type="OrthoDB" id="121385at2759"/>
<comment type="caution">
    <text evidence="2">The sequence shown here is derived from an EMBL/GenBank/DDBJ whole genome shotgun (WGS) entry which is preliminary data.</text>
</comment>
<dbReference type="InterPro" id="IPR050863">
    <property type="entry name" value="CenT-Element_Derived"/>
</dbReference>
<dbReference type="AlphaFoldDB" id="A0A2P4YP21"/>
<keyword evidence="3" id="KW-1185">Reference proteome</keyword>
<evidence type="ECO:0000313" key="2">
    <source>
        <dbReference type="EMBL" id="POM79526.1"/>
    </source>
</evidence>
<dbReference type="InterPro" id="IPR004875">
    <property type="entry name" value="DDE_SF_endonuclease_dom"/>
</dbReference>
<reference evidence="2 3" key="1">
    <citation type="journal article" date="2017" name="Genome Biol. Evol.">
        <title>Phytophthora megakarya and P. palmivora, closely related causal agents of cacao black pod rot, underwent increases in genome sizes and gene numbers by different mechanisms.</title>
        <authorList>
            <person name="Ali S.S."/>
            <person name="Shao J."/>
            <person name="Lary D.J."/>
            <person name="Kronmiller B."/>
            <person name="Shen D."/>
            <person name="Strem M.D."/>
            <person name="Amoako-Attah I."/>
            <person name="Akrofi A.Y."/>
            <person name="Begoude B.A."/>
            <person name="Ten Hoopen G.M."/>
            <person name="Coulibaly K."/>
            <person name="Kebe B.I."/>
            <person name="Melnick R.L."/>
            <person name="Guiltinan M.J."/>
            <person name="Tyler B.M."/>
            <person name="Meinhardt L.W."/>
            <person name="Bailey B.A."/>
        </authorList>
    </citation>
    <scope>NUCLEOTIDE SEQUENCE [LARGE SCALE GENOMIC DNA]</scope>
    <source>
        <strain evidence="3">sbr112.9</strain>
    </source>
</reference>
<dbReference type="GO" id="GO:0005634">
    <property type="term" value="C:nucleus"/>
    <property type="evidence" value="ECO:0007669"/>
    <property type="project" value="TreeGrafter"/>
</dbReference>